<evidence type="ECO:0000313" key="3">
    <source>
        <dbReference type="EMBL" id="KAK8037543.1"/>
    </source>
</evidence>
<dbReference type="EMBL" id="JAQQWI010000002">
    <property type="protein sequence ID" value="KAK8037543.1"/>
    <property type="molecule type" value="Genomic_DNA"/>
</dbReference>
<accession>A0ABR1STA1</accession>
<evidence type="ECO:0008006" key="5">
    <source>
        <dbReference type="Google" id="ProtNLM"/>
    </source>
</evidence>
<evidence type="ECO:0000313" key="4">
    <source>
        <dbReference type="Proteomes" id="UP001396898"/>
    </source>
</evidence>
<keyword evidence="4" id="KW-1185">Reference proteome</keyword>
<gene>
    <name evidence="3" type="ORF">PG991_000889</name>
</gene>
<feature type="coiled-coil region" evidence="1">
    <location>
        <begin position="430"/>
        <end position="472"/>
    </location>
</feature>
<dbReference type="Proteomes" id="UP001396898">
    <property type="component" value="Unassembled WGS sequence"/>
</dbReference>
<feature type="compositionally biased region" description="Basic and acidic residues" evidence="2">
    <location>
        <begin position="184"/>
        <end position="193"/>
    </location>
</feature>
<evidence type="ECO:0000256" key="2">
    <source>
        <dbReference type="SAM" id="MobiDB-lite"/>
    </source>
</evidence>
<feature type="compositionally biased region" description="Polar residues" evidence="2">
    <location>
        <begin position="169"/>
        <end position="180"/>
    </location>
</feature>
<organism evidence="3 4">
    <name type="scientific">Apiospora marii</name>
    <dbReference type="NCBI Taxonomy" id="335849"/>
    <lineage>
        <taxon>Eukaryota</taxon>
        <taxon>Fungi</taxon>
        <taxon>Dikarya</taxon>
        <taxon>Ascomycota</taxon>
        <taxon>Pezizomycotina</taxon>
        <taxon>Sordariomycetes</taxon>
        <taxon>Xylariomycetidae</taxon>
        <taxon>Amphisphaeriales</taxon>
        <taxon>Apiosporaceae</taxon>
        <taxon>Apiospora</taxon>
    </lineage>
</organism>
<protein>
    <recommendedName>
        <fullName evidence="5">BTB domain-containing protein</fullName>
    </recommendedName>
</protein>
<evidence type="ECO:0000256" key="1">
    <source>
        <dbReference type="SAM" id="Coils"/>
    </source>
</evidence>
<keyword evidence="1" id="KW-0175">Coiled coil</keyword>
<reference evidence="3 4" key="1">
    <citation type="submission" date="2023-01" db="EMBL/GenBank/DDBJ databases">
        <title>Analysis of 21 Apiospora genomes using comparative genomics revels a genus with tremendous synthesis potential of carbohydrate active enzymes and secondary metabolites.</title>
        <authorList>
            <person name="Sorensen T."/>
        </authorList>
    </citation>
    <scope>NUCLEOTIDE SEQUENCE [LARGE SCALE GENOMIC DNA]</scope>
    <source>
        <strain evidence="3 4">CBS 20057</strain>
    </source>
</reference>
<comment type="caution">
    <text evidence="3">The sequence shown here is derived from an EMBL/GenBank/DDBJ whole genome shotgun (WGS) entry which is preliminary data.</text>
</comment>
<feature type="region of interest" description="Disordered" evidence="2">
    <location>
        <begin position="113"/>
        <end position="200"/>
    </location>
</feature>
<sequence>MSIRGSPDSPLASSLAKRVKTGHAGNSFFNDPFVKIEMEDGVNGQKTTWNFHRAPLLDQSKDFYNRLGDGGDTILLGDTSPETVDIFSYWLYTRSLHVAELRLVHPYDEDKNMDQTAVDNEGGNEAAEQGEGDVEGEDIVSHRGESSKSPPPVDWTGIVHRGQYRVPASSASSESATLQASPSPDHRDRDHDPAATATTRWTEVDDSTVADVAAGLAHPFDRVTVRLLDVYTFAQQYAVPALEHDVLALLKRHREAHRASRPRPSLDVLVYACYNNHFYAEDDPLWRWLAADFARTELCSPEAVDEMCRQLPPRFWQTALKAKVAADAAALETMAADMSDVAAERDGLQAAVKESQQLAASQAEQLANMMSQEAVDDEEIERLRAEAAQGAQEQQKLSTQLHLAYADAMDKLHDTRAEDARNLEYLTNQLADAHEELGRSQDLRSQLQAQMSQMVEEKMELQRQAIADAEEMEALHLQADMDSEELARLRALFGGDETDESEEA</sequence>
<name>A0ABR1STA1_9PEZI</name>
<feature type="compositionally biased region" description="Acidic residues" evidence="2">
    <location>
        <begin position="128"/>
        <end position="138"/>
    </location>
</feature>
<proteinExistence type="predicted"/>